<name>A0AAI8V8L2_9PEZI</name>
<evidence type="ECO:0000259" key="2">
    <source>
        <dbReference type="Pfam" id="PF12697"/>
    </source>
</evidence>
<dbReference type="InterPro" id="IPR000073">
    <property type="entry name" value="AB_hydrolase_1"/>
</dbReference>
<gene>
    <name evidence="3" type="ORF">KHLLAP_LOCUS892</name>
</gene>
<dbReference type="EMBL" id="CAUWAG010000003">
    <property type="protein sequence ID" value="CAJ2500424.1"/>
    <property type="molecule type" value="Genomic_DNA"/>
</dbReference>
<feature type="region of interest" description="Disordered" evidence="1">
    <location>
        <begin position="220"/>
        <end position="247"/>
    </location>
</feature>
<reference evidence="3" key="1">
    <citation type="submission" date="2023-10" db="EMBL/GenBank/DDBJ databases">
        <authorList>
            <person name="Hackl T."/>
        </authorList>
    </citation>
    <scope>NUCLEOTIDE SEQUENCE</scope>
</reference>
<sequence>MSSDPESPHSQAVDYIANPCFHQRLTLPATTDHEELTFSYAVIGRDARPTDGQPHPPTILLMPGMFASRYLGLPMHAVAKKLGVCVLVVDRPGMGSSTDVPLEQRVPVWVELVPQLLAHLGIEHVALVSHSAGAIYLLNTLYHCRGLLDPERPFVAFMATAPWVDPIHSHMTSIRFLQYIPVPAFSFWNQIPRFFHTKAGPAFASSGAVVKKLSNAVTFSNPSGDGGSPPGDDSQQQRNRQRMETEYGLPRAVQTELDVLVFRSMFEENTLGANSEALQCLRKGPGVTWGKCDDYGVFVADLVVRERERAASGDRRAKLKIRAYFAQDDDMIGKKGQQYMEECWRGKEDGDLRDVIDFESTVVEGVDHDTLVYSLETLERIFIEAGGVRGL</sequence>
<feature type="domain" description="AB hydrolase-1" evidence="2">
    <location>
        <begin position="59"/>
        <end position="204"/>
    </location>
</feature>
<keyword evidence="4" id="KW-1185">Reference proteome</keyword>
<evidence type="ECO:0000313" key="4">
    <source>
        <dbReference type="Proteomes" id="UP001295740"/>
    </source>
</evidence>
<dbReference type="AlphaFoldDB" id="A0AAI8V8L2"/>
<dbReference type="Pfam" id="PF12697">
    <property type="entry name" value="Abhydrolase_6"/>
    <property type="match status" value="1"/>
</dbReference>
<proteinExistence type="predicted"/>
<protein>
    <submittedName>
        <fullName evidence="3">Uu.00g032770.m01.CDS01</fullName>
    </submittedName>
</protein>
<dbReference type="InterPro" id="IPR029058">
    <property type="entry name" value="AB_hydrolase_fold"/>
</dbReference>
<dbReference type="Gene3D" id="3.40.50.1820">
    <property type="entry name" value="alpha/beta hydrolase"/>
    <property type="match status" value="1"/>
</dbReference>
<dbReference type="SUPFAM" id="SSF53474">
    <property type="entry name" value="alpha/beta-Hydrolases"/>
    <property type="match status" value="1"/>
</dbReference>
<accession>A0AAI8V8L2</accession>
<organism evidence="3 4">
    <name type="scientific">Anthostomella pinea</name>
    <dbReference type="NCBI Taxonomy" id="933095"/>
    <lineage>
        <taxon>Eukaryota</taxon>
        <taxon>Fungi</taxon>
        <taxon>Dikarya</taxon>
        <taxon>Ascomycota</taxon>
        <taxon>Pezizomycotina</taxon>
        <taxon>Sordariomycetes</taxon>
        <taxon>Xylariomycetidae</taxon>
        <taxon>Xylariales</taxon>
        <taxon>Xylariaceae</taxon>
        <taxon>Anthostomella</taxon>
    </lineage>
</organism>
<evidence type="ECO:0000256" key="1">
    <source>
        <dbReference type="SAM" id="MobiDB-lite"/>
    </source>
</evidence>
<evidence type="ECO:0000313" key="3">
    <source>
        <dbReference type="EMBL" id="CAJ2500424.1"/>
    </source>
</evidence>
<dbReference type="Proteomes" id="UP001295740">
    <property type="component" value="Unassembled WGS sequence"/>
</dbReference>
<comment type="caution">
    <text evidence="3">The sequence shown here is derived from an EMBL/GenBank/DDBJ whole genome shotgun (WGS) entry which is preliminary data.</text>
</comment>